<keyword evidence="6 16" id="KW-0812">Transmembrane</keyword>
<dbReference type="EC" id="2.3.2.27" evidence="4"/>
<comment type="subcellular location">
    <subcellularLocation>
        <location evidence="2">Membrane</location>
        <topology evidence="2">Single-pass membrane protein</topology>
    </subcellularLocation>
</comment>
<dbReference type="FunFam" id="3.30.40.10:FF:000285">
    <property type="entry name" value="RING-H2 finger protein ATL43"/>
    <property type="match status" value="1"/>
</dbReference>
<comment type="caution">
    <text evidence="18">The sequence shown here is derived from an EMBL/GenBank/DDBJ whole genome shotgun (WGS) entry which is preliminary data.</text>
</comment>
<keyword evidence="13 16" id="KW-0472">Membrane</keyword>
<comment type="pathway">
    <text evidence="3">Protein modification; protein ubiquitination.</text>
</comment>
<dbReference type="SMART" id="SM00184">
    <property type="entry name" value="RING"/>
    <property type="match status" value="1"/>
</dbReference>
<dbReference type="InterPro" id="IPR001841">
    <property type="entry name" value="Znf_RING"/>
</dbReference>
<dbReference type="PROSITE" id="PS50089">
    <property type="entry name" value="ZF_RING_2"/>
    <property type="match status" value="1"/>
</dbReference>
<keyword evidence="10" id="KW-0833">Ubl conjugation pathway</keyword>
<organism evidence="18 19">
    <name type="scientific">Saponaria officinalis</name>
    <name type="common">Common soapwort</name>
    <name type="synonym">Lychnis saponaria</name>
    <dbReference type="NCBI Taxonomy" id="3572"/>
    <lineage>
        <taxon>Eukaryota</taxon>
        <taxon>Viridiplantae</taxon>
        <taxon>Streptophyta</taxon>
        <taxon>Embryophyta</taxon>
        <taxon>Tracheophyta</taxon>
        <taxon>Spermatophyta</taxon>
        <taxon>Magnoliopsida</taxon>
        <taxon>eudicotyledons</taxon>
        <taxon>Gunneridae</taxon>
        <taxon>Pentapetalae</taxon>
        <taxon>Caryophyllales</taxon>
        <taxon>Caryophyllaceae</taxon>
        <taxon>Caryophylleae</taxon>
        <taxon>Saponaria</taxon>
    </lineage>
</organism>
<keyword evidence="12 16" id="KW-1133">Transmembrane helix</keyword>
<proteinExistence type="inferred from homology"/>
<dbReference type="GO" id="GO:0016020">
    <property type="term" value="C:membrane"/>
    <property type="evidence" value="ECO:0007669"/>
    <property type="project" value="UniProtKB-SubCell"/>
</dbReference>
<keyword evidence="7" id="KW-0479">Metal-binding</keyword>
<evidence type="ECO:0000256" key="3">
    <source>
        <dbReference type="ARBA" id="ARBA00004906"/>
    </source>
</evidence>
<dbReference type="Pfam" id="PF13639">
    <property type="entry name" value="zf-RING_2"/>
    <property type="match status" value="1"/>
</dbReference>
<evidence type="ECO:0000256" key="14">
    <source>
        <dbReference type="ARBA" id="ARBA00024209"/>
    </source>
</evidence>
<reference evidence="18" key="1">
    <citation type="submission" date="2024-03" db="EMBL/GenBank/DDBJ databases">
        <title>WGS assembly of Saponaria officinalis var. Norfolk2.</title>
        <authorList>
            <person name="Jenkins J."/>
            <person name="Shu S."/>
            <person name="Grimwood J."/>
            <person name="Barry K."/>
            <person name="Goodstein D."/>
            <person name="Schmutz J."/>
            <person name="Leebens-Mack J."/>
            <person name="Osbourn A."/>
        </authorList>
    </citation>
    <scope>NUCLEOTIDE SEQUENCE [LARGE SCALE GENOMIC DNA]</scope>
    <source>
        <strain evidence="18">JIC</strain>
    </source>
</reference>
<comment type="catalytic activity">
    <reaction evidence="1">
        <text>S-ubiquitinyl-[E2 ubiquitin-conjugating enzyme]-L-cysteine + [acceptor protein]-L-lysine = [E2 ubiquitin-conjugating enzyme]-L-cysteine + N(6)-ubiquitinyl-[acceptor protein]-L-lysine.</text>
        <dbReference type="EC" id="2.3.2.27"/>
    </reaction>
</comment>
<evidence type="ECO:0000256" key="8">
    <source>
        <dbReference type="ARBA" id="ARBA00022729"/>
    </source>
</evidence>
<keyword evidence="19" id="KW-1185">Reference proteome</keyword>
<gene>
    <name evidence="18" type="ORF">RND81_06G161300</name>
</gene>
<dbReference type="Proteomes" id="UP001443914">
    <property type="component" value="Unassembled WGS sequence"/>
</dbReference>
<dbReference type="GO" id="GO:0061630">
    <property type="term" value="F:ubiquitin protein ligase activity"/>
    <property type="evidence" value="ECO:0007669"/>
    <property type="project" value="UniProtKB-EC"/>
</dbReference>
<evidence type="ECO:0000256" key="1">
    <source>
        <dbReference type="ARBA" id="ARBA00000900"/>
    </source>
</evidence>
<evidence type="ECO:0000256" key="9">
    <source>
        <dbReference type="ARBA" id="ARBA00022771"/>
    </source>
</evidence>
<evidence type="ECO:0000313" key="18">
    <source>
        <dbReference type="EMBL" id="KAK9715380.1"/>
    </source>
</evidence>
<evidence type="ECO:0000256" key="15">
    <source>
        <dbReference type="PROSITE-ProRule" id="PRU00175"/>
    </source>
</evidence>
<protein>
    <recommendedName>
        <fullName evidence="4">RING-type E3 ubiquitin transferase</fullName>
        <ecNumber evidence="4">2.3.2.27</ecNumber>
    </recommendedName>
</protein>
<name>A0AAW1K7B5_SAPOF</name>
<keyword evidence="5" id="KW-0808">Transferase</keyword>
<evidence type="ECO:0000256" key="10">
    <source>
        <dbReference type="ARBA" id="ARBA00022786"/>
    </source>
</evidence>
<evidence type="ECO:0000256" key="11">
    <source>
        <dbReference type="ARBA" id="ARBA00022833"/>
    </source>
</evidence>
<feature type="transmembrane region" description="Helical" evidence="16">
    <location>
        <begin position="51"/>
        <end position="73"/>
    </location>
</feature>
<dbReference type="GO" id="GO:0008270">
    <property type="term" value="F:zinc ion binding"/>
    <property type="evidence" value="ECO:0007669"/>
    <property type="project" value="UniProtKB-KW"/>
</dbReference>
<dbReference type="InterPro" id="IPR013083">
    <property type="entry name" value="Znf_RING/FYVE/PHD"/>
</dbReference>
<keyword evidence="8" id="KW-0732">Signal</keyword>
<evidence type="ECO:0000256" key="5">
    <source>
        <dbReference type="ARBA" id="ARBA00022679"/>
    </source>
</evidence>
<evidence type="ECO:0000256" key="7">
    <source>
        <dbReference type="ARBA" id="ARBA00022723"/>
    </source>
</evidence>
<evidence type="ECO:0000256" key="12">
    <source>
        <dbReference type="ARBA" id="ARBA00022989"/>
    </source>
</evidence>
<dbReference type="CDD" id="cd16461">
    <property type="entry name" value="RING-H2_EL5-like"/>
    <property type="match status" value="1"/>
</dbReference>
<evidence type="ECO:0000313" key="19">
    <source>
        <dbReference type="Proteomes" id="UP001443914"/>
    </source>
</evidence>
<evidence type="ECO:0000256" key="2">
    <source>
        <dbReference type="ARBA" id="ARBA00004167"/>
    </source>
</evidence>
<evidence type="ECO:0000256" key="6">
    <source>
        <dbReference type="ARBA" id="ARBA00022692"/>
    </source>
</evidence>
<dbReference type="AlphaFoldDB" id="A0AAW1K7B5"/>
<keyword evidence="9 15" id="KW-0863">Zinc-finger</keyword>
<dbReference type="PANTHER" id="PTHR46539">
    <property type="entry name" value="E3 UBIQUITIN-PROTEIN LIGASE ATL42"/>
    <property type="match status" value="1"/>
</dbReference>
<accession>A0AAW1K7B5</accession>
<evidence type="ECO:0000256" key="13">
    <source>
        <dbReference type="ARBA" id="ARBA00023136"/>
    </source>
</evidence>
<feature type="domain" description="RING-type" evidence="17">
    <location>
        <begin position="116"/>
        <end position="158"/>
    </location>
</feature>
<sequence>MSPKSMIRPGDKEVSTLLTFFFVFVISISTKLANAQDDRIHVTSSDDQLSLFVMIGGYSMMFCMTLFALIYCIRNHTNLGMLSGQTRFSGLNIEVIELLPSFRFSSLRGAKHGLQCSVCLTEFEEIEILRLLPKCKHGFHMECIDQWLKIHSSCPLCREKVCSEDLSLLVNSSSMRLIVDGECSVGETSSNFEAFVEREDSFRGEVNSNNNNEIDECRVHRVNHRIVVSDVVFKNRWSDVQSSDLMSLNSEIFGVMSNDHFSWSDRMGAKHESMDFEGSFDQYSVVNIREEMEKKIMFETKLGKIKKSGSNNNMGVESSRTIGSISIDKRALSLSDITTLSRFKNLMNTKELNDRYNDLSDENVRNDINRRRKWFHIAKKTVKWFADKDNNFVQHQQHEKCEDSYATLDV</sequence>
<dbReference type="Gene3D" id="3.30.40.10">
    <property type="entry name" value="Zinc/RING finger domain, C3HC4 (zinc finger)"/>
    <property type="match status" value="1"/>
</dbReference>
<evidence type="ECO:0000256" key="4">
    <source>
        <dbReference type="ARBA" id="ARBA00012483"/>
    </source>
</evidence>
<evidence type="ECO:0000256" key="16">
    <source>
        <dbReference type="SAM" id="Phobius"/>
    </source>
</evidence>
<evidence type="ECO:0000259" key="17">
    <source>
        <dbReference type="PROSITE" id="PS50089"/>
    </source>
</evidence>
<comment type="similarity">
    <text evidence="14">Belongs to the RING-type zinc finger family. ATL subfamily.</text>
</comment>
<dbReference type="EMBL" id="JBDFQZ010000006">
    <property type="protein sequence ID" value="KAK9715380.1"/>
    <property type="molecule type" value="Genomic_DNA"/>
</dbReference>
<dbReference type="PANTHER" id="PTHR46539:SF1">
    <property type="entry name" value="E3 UBIQUITIN-PROTEIN LIGASE ATL42"/>
    <property type="match status" value="1"/>
</dbReference>
<dbReference type="SUPFAM" id="SSF57850">
    <property type="entry name" value="RING/U-box"/>
    <property type="match status" value="1"/>
</dbReference>
<keyword evidence="11" id="KW-0862">Zinc</keyword>